<dbReference type="EMBL" id="MHTT01000030">
    <property type="protein sequence ID" value="OHA64643.1"/>
    <property type="molecule type" value="Genomic_DNA"/>
</dbReference>
<evidence type="ECO:0000313" key="1">
    <source>
        <dbReference type="EMBL" id="OHA64643.1"/>
    </source>
</evidence>
<protein>
    <submittedName>
        <fullName evidence="1">Uncharacterized protein</fullName>
    </submittedName>
</protein>
<proteinExistence type="predicted"/>
<comment type="caution">
    <text evidence="1">The sequence shown here is derived from an EMBL/GenBank/DDBJ whole genome shotgun (WGS) entry which is preliminary data.</text>
</comment>
<dbReference type="STRING" id="1802448.A2672_02125"/>
<reference evidence="1 2" key="1">
    <citation type="journal article" date="2016" name="Nat. Commun.">
        <title>Thousands of microbial genomes shed light on interconnected biogeochemical processes in an aquifer system.</title>
        <authorList>
            <person name="Anantharaman K."/>
            <person name="Brown C.T."/>
            <person name="Hug L.A."/>
            <person name="Sharon I."/>
            <person name="Castelle C.J."/>
            <person name="Probst A.J."/>
            <person name="Thomas B.C."/>
            <person name="Singh A."/>
            <person name="Wilkins M.J."/>
            <person name="Karaoz U."/>
            <person name="Brodie E.L."/>
            <person name="Williams K.H."/>
            <person name="Hubbard S.S."/>
            <person name="Banfield J.F."/>
        </authorList>
    </citation>
    <scope>NUCLEOTIDE SEQUENCE [LARGE SCALE GENOMIC DNA]</scope>
</reference>
<evidence type="ECO:0000313" key="2">
    <source>
        <dbReference type="Proteomes" id="UP000178065"/>
    </source>
</evidence>
<gene>
    <name evidence="1" type="ORF">A2672_02125</name>
</gene>
<organism evidence="1 2">
    <name type="scientific">Candidatus Wildermuthbacteria bacterium RIFCSPHIGHO2_01_FULL_49_22b</name>
    <dbReference type="NCBI Taxonomy" id="1802448"/>
    <lineage>
        <taxon>Bacteria</taxon>
        <taxon>Candidatus Wildermuthiibacteriota</taxon>
    </lineage>
</organism>
<name>A0A1G2QVW6_9BACT</name>
<dbReference type="Proteomes" id="UP000178065">
    <property type="component" value="Unassembled WGS sequence"/>
</dbReference>
<accession>A0A1G2QVW6</accession>
<dbReference type="AlphaFoldDB" id="A0A1G2QVW6"/>
<sequence>MTPRTQFEKLRVELLEKGELVLKTIMHNGEEESSLKLIVKVQRWLVEEIAAIEGVQISRRTKTISKRRAENLIWANLPPTQPKEEERT</sequence>